<feature type="region of interest" description="Disordered" evidence="1">
    <location>
        <begin position="1"/>
        <end position="87"/>
    </location>
</feature>
<sequence>MPLNSTVETDPTTATFRQSVRNNPGSASHHSHRAAEASTTSTATPAATTAIRLRRSASSQASDTSQYRQGASTRIITPNSRHSPPKCVQVSPWPSSWRIFIAPSVASSQIRLLAERNAPTSGSAANTASAFSTNNPAALATSAAAAASAGQENSGRTSRSSGMSSAVGSTPRNRIASNDAGHRATRFHHFAFGATAVRPGGVVTSPPARSSARNPARTGGVSSRPGNSRAKAARSPSAVAVPSSRDSTANSSSRR</sequence>
<name>A0ABX1VI19_9PLAN</name>
<feature type="compositionally biased region" description="Polar residues" evidence="1">
    <location>
        <begin position="1"/>
        <end position="25"/>
    </location>
</feature>
<evidence type="ECO:0000313" key="2">
    <source>
        <dbReference type="EMBL" id="NNJ27764.1"/>
    </source>
</evidence>
<proteinExistence type="predicted"/>
<feature type="compositionally biased region" description="Low complexity" evidence="1">
    <location>
        <begin position="36"/>
        <end position="50"/>
    </location>
</feature>
<evidence type="ECO:0000313" key="3">
    <source>
        <dbReference type="Proteomes" id="UP000609651"/>
    </source>
</evidence>
<accession>A0ABX1VI19</accession>
<feature type="region of interest" description="Disordered" evidence="1">
    <location>
        <begin position="198"/>
        <end position="255"/>
    </location>
</feature>
<feature type="compositionally biased region" description="Low complexity" evidence="1">
    <location>
        <begin position="228"/>
        <end position="255"/>
    </location>
</feature>
<organism evidence="2 3">
    <name type="scientific">Alienimonas chondri</name>
    <dbReference type="NCBI Taxonomy" id="2681879"/>
    <lineage>
        <taxon>Bacteria</taxon>
        <taxon>Pseudomonadati</taxon>
        <taxon>Planctomycetota</taxon>
        <taxon>Planctomycetia</taxon>
        <taxon>Planctomycetales</taxon>
        <taxon>Planctomycetaceae</taxon>
        <taxon>Alienimonas</taxon>
    </lineage>
</organism>
<keyword evidence="3" id="KW-1185">Reference proteome</keyword>
<feature type="region of interest" description="Disordered" evidence="1">
    <location>
        <begin position="148"/>
        <end position="177"/>
    </location>
</feature>
<reference evidence="2 3" key="1">
    <citation type="journal article" date="2020" name="Syst. Appl. Microbiol.">
        <title>Alienimonas chondri sp. nov., a novel planctomycete isolated from the biofilm of the red alga Chondrus crispus.</title>
        <authorList>
            <person name="Vitorino I."/>
            <person name="Albuquerque L."/>
            <person name="Wiegand S."/>
            <person name="Kallscheuer N."/>
            <person name="da Costa M.S."/>
            <person name="Lobo-da-Cunha A."/>
            <person name="Jogler C."/>
            <person name="Lage O.M."/>
        </authorList>
    </citation>
    <scope>NUCLEOTIDE SEQUENCE [LARGE SCALE GENOMIC DNA]</scope>
    <source>
        <strain evidence="2 3">LzC2</strain>
    </source>
</reference>
<evidence type="ECO:0000256" key="1">
    <source>
        <dbReference type="SAM" id="MobiDB-lite"/>
    </source>
</evidence>
<protein>
    <submittedName>
        <fullName evidence="2">Uncharacterized protein</fullName>
    </submittedName>
</protein>
<dbReference type="EMBL" id="WTPX01000200">
    <property type="protein sequence ID" value="NNJ27764.1"/>
    <property type="molecule type" value="Genomic_DNA"/>
</dbReference>
<feature type="compositionally biased region" description="Polar residues" evidence="1">
    <location>
        <begin position="56"/>
        <end position="82"/>
    </location>
</feature>
<feature type="compositionally biased region" description="Low complexity" evidence="1">
    <location>
        <begin position="148"/>
        <end position="170"/>
    </location>
</feature>
<dbReference type="Proteomes" id="UP000609651">
    <property type="component" value="Unassembled WGS sequence"/>
</dbReference>
<comment type="caution">
    <text evidence="2">The sequence shown here is derived from an EMBL/GenBank/DDBJ whole genome shotgun (WGS) entry which is preliminary data.</text>
</comment>
<gene>
    <name evidence="2" type="ORF">LzC2_38720</name>
</gene>